<dbReference type="Proteomes" id="UP001321473">
    <property type="component" value="Unassembled WGS sequence"/>
</dbReference>
<evidence type="ECO:0000256" key="1">
    <source>
        <dbReference type="SAM" id="MobiDB-lite"/>
    </source>
</evidence>
<name>A0AAQ4E6B6_AMBAM</name>
<reference evidence="2 3" key="1">
    <citation type="journal article" date="2023" name="Arcadia Sci">
        <title>De novo assembly of a long-read Amblyomma americanum tick genome.</title>
        <authorList>
            <person name="Chou S."/>
            <person name="Poskanzer K.E."/>
            <person name="Rollins M."/>
            <person name="Thuy-Boun P.S."/>
        </authorList>
    </citation>
    <scope>NUCLEOTIDE SEQUENCE [LARGE SCALE GENOMIC DNA]</scope>
    <source>
        <strain evidence="2">F_SG_1</strain>
        <tissue evidence="2">Salivary glands</tissue>
    </source>
</reference>
<evidence type="ECO:0000313" key="2">
    <source>
        <dbReference type="EMBL" id="KAK8770251.1"/>
    </source>
</evidence>
<gene>
    <name evidence="2" type="ORF">V5799_013285</name>
</gene>
<evidence type="ECO:0000313" key="3">
    <source>
        <dbReference type="Proteomes" id="UP001321473"/>
    </source>
</evidence>
<dbReference type="AlphaFoldDB" id="A0AAQ4E6B6"/>
<organism evidence="2 3">
    <name type="scientific">Amblyomma americanum</name>
    <name type="common">Lone star tick</name>
    <dbReference type="NCBI Taxonomy" id="6943"/>
    <lineage>
        <taxon>Eukaryota</taxon>
        <taxon>Metazoa</taxon>
        <taxon>Ecdysozoa</taxon>
        <taxon>Arthropoda</taxon>
        <taxon>Chelicerata</taxon>
        <taxon>Arachnida</taxon>
        <taxon>Acari</taxon>
        <taxon>Parasitiformes</taxon>
        <taxon>Ixodida</taxon>
        <taxon>Ixodoidea</taxon>
        <taxon>Ixodidae</taxon>
        <taxon>Amblyomminae</taxon>
        <taxon>Amblyomma</taxon>
    </lineage>
</organism>
<feature type="compositionally biased region" description="Basic and acidic residues" evidence="1">
    <location>
        <begin position="31"/>
        <end position="44"/>
    </location>
</feature>
<comment type="caution">
    <text evidence="2">The sequence shown here is derived from an EMBL/GenBank/DDBJ whole genome shotgun (WGS) entry which is preliminary data.</text>
</comment>
<sequence length="67" mass="7604">MQLSSEPSELQEEEEAVANATGDVQWLDEVQPPHEFEPEAEPPRSKRRKRLLECVESSFPGEVPSLQ</sequence>
<protein>
    <submittedName>
        <fullName evidence="2">Uncharacterized protein</fullName>
    </submittedName>
</protein>
<keyword evidence="3" id="KW-1185">Reference proteome</keyword>
<accession>A0AAQ4E6B6</accession>
<dbReference type="EMBL" id="JARKHS020021410">
    <property type="protein sequence ID" value="KAK8770251.1"/>
    <property type="molecule type" value="Genomic_DNA"/>
</dbReference>
<proteinExistence type="predicted"/>
<feature type="region of interest" description="Disordered" evidence="1">
    <location>
        <begin position="1"/>
        <end position="49"/>
    </location>
</feature>